<evidence type="ECO:0000313" key="3">
    <source>
        <dbReference type="Proteomes" id="UP000623467"/>
    </source>
</evidence>
<feature type="region of interest" description="Disordered" evidence="1">
    <location>
        <begin position="52"/>
        <end position="74"/>
    </location>
</feature>
<dbReference type="Proteomes" id="UP000623467">
    <property type="component" value="Unassembled WGS sequence"/>
</dbReference>
<keyword evidence="3" id="KW-1185">Reference proteome</keyword>
<dbReference type="OrthoDB" id="3009356at2759"/>
<organism evidence="2 3">
    <name type="scientific">Mycena sanguinolenta</name>
    <dbReference type="NCBI Taxonomy" id="230812"/>
    <lineage>
        <taxon>Eukaryota</taxon>
        <taxon>Fungi</taxon>
        <taxon>Dikarya</taxon>
        <taxon>Basidiomycota</taxon>
        <taxon>Agaricomycotina</taxon>
        <taxon>Agaricomycetes</taxon>
        <taxon>Agaricomycetidae</taxon>
        <taxon>Agaricales</taxon>
        <taxon>Marasmiineae</taxon>
        <taxon>Mycenaceae</taxon>
        <taxon>Mycena</taxon>
    </lineage>
</organism>
<evidence type="ECO:0000313" key="2">
    <source>
        <dbReference type="EMBL" id="KAF7337295.1"/>
    </source>
</evidence>
<evidence type="ECO:0000256" key="1">
    <source>
        <dbReference type="SAM" id="MobiDB-lite"/>
    </source>
</evidence>
<dbReference type="AlphaFoldDB" id="A0A8H6XB59"/>
<comment type="caution">
    <text evidence="2">The sequence shown here is derived from an EMBL/GenBank/DDBJ whole genome shotgun (WGS) entry which is preliminary data.</text>
</comment>
<feature type="region of interest" description="Disordered" evidence="1">
    <location>
        <begin position="1"/>
        <end position="30"/>
    </location>
</feature>
<name>A0A8H6XB59_9AGAR</name>
<sequence length="532" mass="60475">MDPQAESDEGFIVLSTSDYADSESTSKRPKNVEPFIKSFSFLPSLLRGSSRALGTGDGGAGKGPTVYFGQPRDRESSDFRTLRRGDLKLVREIRLSTESGVVGHQTRRVGVRRTVYHAEIRGEPGTVTVAMYQGDGAEEEWRKDIMKYESIWHANIMQLYGPVSTKGLCAMVFHDGRFQHLPILTAYIMAYCYTEFKKATNYISDVLQKPSMYGEIPVWIRPPTGELCLDLVQETLEPSVGRVWWGPSRILRLETISLDAPDSEDMLISSLSVAGFKFLLNTPLDRGFFSWILNMGPVELHWDQYGAPGKLMPNSWIRYNSHRISTLKLELWHQFPSYDIEMAWLAQANHIFAELQELEHAENYVCTYEVRFILRIAGKNHIPKGYLFVCPPQDFRTGTEHHGNLYQWPACPAYWSLDPSGADRLSTEDIKILGFPAIHIETIIFGKSWHRSAYEGLQRFHQGKGFDPNSWEVARQLGYPLYEVLGDLSSEVPFPVHRGELPLTALLVTGHSQSGVSRMILHFVDRWATTYL</sequence>
<feature type="compositionally biased region" description="Polar residues" evidence="1">
    <location>
        <begin position="14"/>
        <end position="23"/>
    </location>
</feature>
<reference evidence="2" key="1">
    <citation type="submission" date="2020-05" db="EMBL/GenBank/DDBJ databases">
        <title>Mycena genomes resolve the evolution of fungal bioluminescence.</title>
        <authorList>
            <person name="Tsai I.J."/>
        </authorList>
    </citation>
    <scope>NUCLEOTIDE SEQUENCE</scope>
    <source>
        <strain evidence="2">160909Yilan</strain>
    </source>
</reference>
<gene>
    <name evidence="2" type="ORF">MSAN_02282100</name>
</gene>
<proteinExistence type="predicted"/>
<accession>A0A8H6XB59</accession>
<dbReference type="EMBL" id="JACAZH010000035">
    <property type="protein sequence ID" value="KAF7337295.1"/>
    <property type="molecule type" value="Genomic_DNA"/>
</dbReference>
<protein>
    <submittedName>
        <fullName evidence="2">Uncharacterized protein</fullName>
    </submittedName>
</protein>